<gene>
    <name evidence="1" type="ORF">AYL99_12137</name>
</gene>
<dbReference type="EMBL" id="LVYI01000054">
    <property type="protein sequence ID" value="OAP53697.1"/>
    <property type="molecule type" value="Genomic_DNA"/>
</dbReference>
<dbReference type="OrthoDB" id="3526561at2759"/>
<accession>A0A178Z1X9</accession>
<dbReference type="Proteomes" id="UP000078343">
    <property type="component" value="Unassembled WGS sequence"/>
</dbReference>
<evidence type="ECO:0000313" key="2">
    <source>
        <dbReference type="Proteomes" id="UP000078343"/>
    </source>
</evidence>
<comment type="caution">
    <text evidence="1">The sequence shown here is derived from an EMBL/GenBank/DDBJ whole genome shotgun (WGS) entry which is preliminary data.</text>
</comment>
<evidence type="ECO:0000313" key="1">
    <source>
        <dbReference type="EMBL" id="OAP53697.1"/>
    </source>
</evidence>
<reference evidence="1 2" key="1">
    <citation type="submission" date="2016-04" db="EMBL/GenBank/DDBJ databases">
        <title>Draft genome of Fonsecaea erecta CBS 125763.</title>
        <authorList>
            <person name="Weiss V.A."/>
            <person name="Vicente V.A."/>
            <person name="Raittz R.T."/>
            <person name="Moreno L.F."/>
            <person name="De Souza E.M."/>
            <person name="Pedrosa F.O."/>
            <person name="Steffens M.B."/>
            <person name="Faoro H."/>
            <person name="Tadra-Sfeir M.Z."/>
            <person name="Najafzadeh M.J."/>
            <person name="Felipe M.S."/>
            <person name="Teixeira M."/>
            <person name="Sun J."/>
            <person name="Xi L."/>
            <person name="Gomes R."/>
            <person name="De Azevedo C.M."/>
            <person name="Salgado C.G."/>
            <person name="Da Silva M.B."/>
            <person name="Nascimento M.F."/>
            <person name="Queiroz-Telles F."/>
            <person name="Attili D.S."/>
            <person name="Gorbushina A."/>
        </authorList>
    </citation>
    <scope>NUCLEOTIDE SEQUENCE [LARGE SCALE GENOMIC DNA]</scope>
    <source>
        <strain evidence="1 2">CBS 125763</strain>
    </source>
</reference>
<protein>
    <submittedName>
        <fullName evidence="1">Uncharacterized protein</fullName>
    </submittedName>
</protein>
<sequence length="653" mass="72653">MAGSDLVARGLDISARSIDLLTTLVKPTTKEQSALNLAIEIGRWLGREKLSENRLQNCLEKARGLVQANQQGHKFYEAVISGMHTPKRAAGYLFTQSSGSLGRLMAQDPYLRWMTSTITCLFEFHDENFISDVLCAFIMQSHLGKRIITVHEYKWDALYLQLKPVLDKIVSSIWFNIVNSGVIQPDCAGLAIIESKHLICNLIVWLIFHFKGHLRIVVSGKIIYDQVLGAEDSEIEHRVEIFCPNIGTCESPDKMTFSNVNIFMAKASGLESLYEGRYDTPWTFKQAPRVRQRLYQPAKYPPGTAGRESIRVNVHNAAFQIVNWLLGLRVIRQSSGSTLLFRVVLDQEPAVEKLEIRDLLGRVPSILNMGWRHNKAATVVFTTSFPAGEDEMQHNMASDEEMYLDEDEYSNSQDSQGFYFGSFPVLRDLLESVKKSCRCGACQRSSPSVPKVAALKSGCLRHTAFMETMAYITHSIADAFGADDCSSWTVLGDFGVTRILRDISMGFMEWGAWFDTASRVVLGCPAANVLAFIDKGYAQKTGRESEAIHQAAIGRTAIAIQHGSLAVVAPWIDINQPLSVRKCFSFKIVEGRLGVPSTDGSQFQGLQGDSAIIMTRYTDDVSRFSDIFPMTPLAPGAEIGLEADKSDVWRSTA</sequence>
<dbReference type="RefSeq" id="XP_018687064.1">
    <property type="nucleotide sequence ID" value="XM_018843607.1"/>
</dbReference>
<name>A0A178Z1X9_9EURO</name>
<keyword evidence="2" id="KW-1185">Reference proteome</keyword>
<proteinExistence type="predicted"/>
<organism evidence="1 2">
    <name type="scientific">Fonsecaea erecta</name>
    <dbReference type="NCBI Taxonomy" id="1367422"/>
    <lineage>
        <taxon>Eukaryota</taxon>
        <taxon>Fungi</taxon>
        <taxon>Dikarya</taxon>
        <taxon>Ascomycota</taxon>
        <taxon>Pezizomycotina</taxon>
        <taxon>Eurotiomycetes</taxon>
        <taxon>Chaetothyriomycetidae</taxon>
        <taxon>Chaetothyriales</taxon>
        <taxon>Herpotrichiellaceae</taxon>
        <taxon>Fonsecaea</taxon>
    </lineage>
</organism>
<dbReference type="GeneID" id="30016291"/>
<dbReference type="AlphaFoldDB" id="A0A178Z1X9"/>